<dbReference type="STRING" id="3983.A0A2C9UH18"/>
<evidence type="ECO:0000256" key="2">
    <source>
        <dbReference type="ARBA" id="ARBA00023157"/>
    </source>
</evidence>
<dbReference type="FunFam" id="1.20.140.40:FF:000002">
    <property type="entry name" value="Putative invertase inhibitor"/>
    <property type="match status" value="1"/>
</dbReference>
<feature type="domain" description="Pectinesterase inhibitor" evidence="5">
    <location>
        <begin position="21"/>
        <end position="173"/>
    </location>
</feature>
<evidence type="ECO:0000313" key="7">
    <source>
        <dbReference type="Proteomes" id="UP000091857"/>
    </source>
</evidence>
<organism evidence="6 7">
    <name type="scientific">Manihot esculenta</name>
    <name type="common">Cassava</name>
    <name type="synonym">Jatropha manihot</name>
    <dbReference type="NCBI Taxonomy" id="3983"/>
    <lineage>
        <taxon>Eukaryota</taxon>
        <taxon>Viridiplantae</taxon>
        <taxon>Streptophyta</taxon>
        <taxon>Embryophyta</taxon>
        <taxon>Tracheophyta</taxon>
        <taxon>Spermatophyta</taxon>
        <taxon>Magnoliopsida</taxon>
        <taxon>eudicotyledons</taxon>
        <taxon>Gunneridae</taxon>
        <taxon>Pentapetalae</taxon>
        <taxon>rosids</taxon>
        <taxon>fabids</taxon>
        <taxon>Malpighiales</taxon>
        <taxon>Euphorbiaceae</taxon>
        <taxon>Crotonoideae</taxon>
        <taxon>Manihoteae</taxon>
        <taxon>Manihot</taxon>
    </lineage>
</organism>
<keyword evidence="1 4" id="KW-0732">Signal</keyword>
<dbReference type="Pfam" id="PF04043">
    <property type="entry name" value="PMEI"/>
    <property type="match status" value="1"/>
</dbReference>
<protein>
    <recommendedName>
        <fullName evidence="5">Pectinesterase inhibitor domain-containing protein</fullName>
    </recommendedName>
</protein>
<evidence type="ECO:0000256" key="3">
    <source>
        <dbReference type="ARBA" id="ARBA00038471"/>
    </source>
</evidence>
<dbReference type="Gene3D" id="1.20.140.40">
    <property type="entry name" value="Invertase/pectin methylesterase inhibitor family protein"/>
    <property type="match status" value="1"/>
</dbReference>
<dbReference type="InterPro" id="IPR035513">
    <property type="entry name" value="Invertase/methylesterase_inhib"/>
</dbReference>
<feature type="signal peptide" evidence="4">
    <location>
        <begin position="1"/>
        <end position="19"/>
    </location>
</feature>
<dbReference type="Proteomes" id="UP000091857">
    <property type="component" value="Chromosome 15"/>
</dbReference>
<comment type="caution">
    <text evidence="6">The sequence shown here is derived from an EMBL/GenBank/DDBJ whole genome shotgun (WGS) entry which is preliminary data.</text>
</comment>
<dbReference type="SMART" id="SM00856">
    <property type="entry name" value="PMEI"/>
    <property type="match status" value="1"/>
</dbReference>
<dbReference type="GO" id="GO:0004857">
    <property type="term" value="F:enzyme inhibitor activity"/>
    <property type="evidence" value="ECO:0000318"/>
    <property type="project" value="GO_Central"/>
</dbReference>
<gene>
    <name evidence="6" type="ORF">MANES_15G171900v8</name>
</gene>
<comment type="similarity">
    <text evidence="3">Belongs to the PMEI family.</text>
</comment>
<dbReference type="EMBL" id="CM004401">
    <property type="protein sequence ID" value="OAY29782.1"/>
    <property type="molecule type" value="Genomic_DNA"/>
</dbReference>
<dbReference type="Gramene" id="Manes.15G171900.1.v8.1">
    <property type="protein sequence ID" value="Manes.15G171900.1.v8.1.CDS.1"/>
    <property type="gene ID" value="Manes.15G171900.v8.1"/>
</dbReference>
<dbReference type="OMA" id="FHSTIMG"/>
<keyword evidence="2" id="KW-1015">Disulfide bond</keyword>
<dbReference type="CDD" id="cd15795">
    <property type="entry name" value="PMEI-Pla_a_1_like"/>
    <property type="match status" value="1"/>
</dbReference>
<dbReference type="GO" id="GO:0009827">
    <property type="term" value="P:plant-type cell wall modification"/>
    <property type="evidence" value="ECO:0000318"/>
    <property type="project" value="GO_Central"/>
</dbReference>
<evidence type="ECO:0000313" key="6">
    <source>
        <dbReference type="EMBL" id="OAY29782.1"/>
    </source>
</evidence>
<dbReference type="InterPro" id="IPR034088">
    <property type="entry name" value="Pla_a_1-like"/>
</dbReference>
<name>A0A2C9UH18_MANES</name>
<accession>A0A2C9UH18</accession>
<evidence type="ECO:0000256" key="1">
    <source>
        <dbReference type="ARBA" id="ARBA00022729"/>
    </source>
</evidence>
<dbReference type="SUPFAM" id="SSF101148">
    <property type="entry name" value="Plant invertase/pectin methylesterase inhibitor"/>
    <property type="match status" value="1"/>
</dbReference>
<proteinExistence type="inferred from homology"/>
<dbReference type="OrthoDB" id="1915198at2759"/>
<feature type="chain" id="PRO_5012948671" description="Pectinesterase inhibitor domain-containing protein" evidence="4">
    <location>
        <begin position="20"/>
        <end position="178"/>
    </location>
</feature>
<evidence type="ECO:0000256" key="4">
    <source>
        <dbReference type="SAM" id="SignalP"/>
    </source>
</evidence>
<dbReference type="InterPro" id="IPR006501">
    <property type="entry name" value="Pectinesterase_inhib_dom"/>
</dbReference>
<dbReference type="PANTHER" id="PTHR35357">
    <property type="entry name" value="OS02G0537100 PROTEIN"/>
    <property type="match status" value="1"/>
</dbReference>
<dbReference type="PANTHER" id="PTHR35357:SF17">
    <property type="entry name" value="PECTINESTERASE INHIBITOR 12"/>
    <property type="match status" value="1"/>
</dbReference>
<dbReference type="GO" id="GO:0005576">
    <property type="term" value="C:extracellular region"/>
    <property type="evidence" value="ECO:0007669"/>
    <property type="project" value="UniProtKB-ARBA"/>
</dbReference>
<reference evidence="7" key="1">
    <citation type="journal article" date="2016" name="Nat. Biotechnol.">
        <title>Sequencing wild and cultivated cassava and related species reveals extensive interspecific hybridization and genetic diversity.</title>
        <authorList>
            <person name="Bredeson J.V."/>
            <person name="Lyons J.B."/>
            <person name="Prochnik S.E."/>
            <person name="Wu G.A."/>
            <person name="Ha C.M."/>
            <person name="Edsinger-Gonzales E."/>
            <person name="Grimwood J."/>
            <person name="Schmutz J."/>
            <person name="Rabbi I.Y."/>
            <person name="Egesi C."/>
            <person name="Nauluvula P."/>
            <person name="Lebot V."/>
            <person name="Ndunguru J."/>
            <person name="Mkamilo G."/>
            <person name="Bart R.S."/>
            <person name="Setter T.L."/>
            <person name="Gleadow R.M."/>
            <person name="Kulakow P."/>
            <person name="Ferguson M.E."/>
            <person name="Rounsley S."/>
            <person name="Rokhsar D.S."/>
        </authorList>
    </citation>
    <scope>NUCLEOTIDE SEQUENCE [LARGE SCALE GENOMIC DNA]</scope>
    <source>
        <strain evidence="7">cv. AM560-2</strain>
    </source>
</reference>
<keyword evidence="7" id="KW-1185">Reference proteome</keyword>
<evidence type="ECO:0000259" key="5">
    <source>
        <dbReference type="SMART" id="SM00856"/>
    </source>
</evidence>
<dbReference type="GO" id="GO:0009505">
    <property type="term" value="C:plant-type cell wall"/>
    <property type="evidence" value="ECO:0000318"/>
    <property type="project" value="GO_Central"/>
</dbReference>
<dbReference type="AlphaFoldDB" id="A0A2C9UH18"/>
<sequence>MKIFFKLSMLFLFFNYSLSLNHRNPTNYFCKKAAESDPILSYKFCVESLESNPKTQNATLEDLLHISIALTKSNSTTIISSISKLLKQQNLDSYTREALEDCLELYCDAKSELNEAMWDLKKKDYFKANIDVSSAMDSSSTCENGFNEKKGIVSPLSKENYVFFQLTAIVLAFINMLS</sequence>
<dbReference type="NCBIfam" id="TIGR01614">
    <property type="entry name" value="PME_inhib"/>
    <property type="match status" value="1"/>
</dbReference>